<keyword evidence="4" id="KW-1185">Reference proteome</keyword>
<sequence>MKMKTCISMLLMIFLVSIGYAQIDQEKSLELQTEAKEIKTELLQTDPTMASFFDKSAGYVIFPTVGKGGFIVGGAYGKGVVYDNGMYVGTAELKQLDVGLQAGGKAYTEIVFFETEKALENFKNDKFELSAEVSAIAIKTGVAKKAQFENGVAVFVHQKGGLMAEATIGGQKFNFHPENM</sequence>
<protein>
    <submittedName>
        <fullName evidence="3">Las17-binding protein actin regulator</fullName>
    </submittedName>
</protein>
<dbReference type="AlphaFoldDB" id="A0A5S5C262"/>
<comment type="caution">
    <text evidence="3">The sequence shown here is derived from an EMBL/GenBank/DDBJ whole genome shotgun (WGS) entry which is preliminary data.</text>
</comment>
<dbReference type="RefSeq" id="WP_148782634.1">
    <property type="nucleotide sequence ID" value="NZ_VNHU01000005.1"/>
</dbReference>
<dbReference type="Proteomes" id="UP000324376">
    <property type="component" value="Unassembled WGS sequence"/>
</dbReference>
<dbReference type="EMBL" id="VNHU01000005">
    <property type="protein sequence ID" value="TYP73525.1"/>
    <property type="molecule type" value="Genomic_DNA"/>
</dbReference>
<keyword evidence="1" id="KW-0732">Signal</keyword>
<name>A0A5S5C262_9FLAO</name>
<evidence type="ECO:0000313" key="3">
    <source>
        <dbReference type="EMBL" id="TYP73525.1"/>
    </source>
</evidence>
<evidence type="ECO:0000256" key="1">
    <source>
        <dbReference type="SAM" id="SignalP"/>
    </source>
</evidence>
<feature type="signal peptide" evidence="1">
    <location>
        <begin position="1"/>
        <end position="21"/>
    </location>
</feature>
<dbReference type="Pfam" id="PF04366">
    <property type="entry name" value="Ysc84"/>
    <property type="match status" value="1"/>
</dbReference>
<dbReference type="CDD" id="cd11524">
    <property type="entry name" value="SYLF"/>
    <property type="match status" value="1"/>
</dbReference>
<dbReference type="OrthoDB" id="5405772at2"/>
<organism evidence="3 4">
    <name type="scientific">Aquimarina intermedia</name>
    <dbReference type="NCBI Taxonomy" id="350814"/>
    <lineage>
        <taxon>Bacteria</taxon>
        <taxon>Pseudomonadati</taxon>
        <taxon>Bacteroidota</taxon>
        <taxon>Flavobacteriia</taxon>
        <taxon>Flavobacteriales</taxon>
        <taxon>Flavobacteriaceae</taxon>
        <taxon>Aquimarina</taxon>
    </lineage>
</organism>
<reference evidence="3 4" key="1">
    <citation type="submission" date="2019-07" db="EMBL/GenBank/DDBJ databases">
        <title>Genomic Encyclopedia of Archaeal and Bacterial Type Strains, Phase II (KMG-II): from individual species to whole genera.</title>
        <authorList>
            <person name="Goeker M."/>
        </authorList>
    </citation>
    <scope>NUCLEOTIDE SEQUENCE [LARGE SCALE GENOMIC DNA]</scope>
    <source>
        <strain evidence="3 4">DSM 17527</strain>
    </source>
</reference>
<evidence type="ECO:0000313" key="4">
    <source>
        <dbReference type="Proteomes" id="UP000324376"/>
    </source>
</evidence>
<proteinExistence type="predicted"/>
<gene>
    <name evidence="3" type="ORF">BD809_105112</name>
</gene>
<dbReference type="InterPro" id="IPR007461">
    <property type="entry name" value="Ysc84_actin-binding"/>
</dbReference>
<feature type="chain" id="PRO_5024455101" evidence="1">
    <location>
        <begin position="22"/>
        <end position="180"/>
    </location>
</feature>
<feature type="domain" description="Ysc84 actin-binding" evidence="2">
    <location>
        <begin position="95"/>
        <end position="173"/>
    </location>
</feature>
<evidence type="ECO:0000259" key="2">
    <source>
        <dbReference type="Pfam" id="PF04366"/>
    </source>
</evidence>
<accession>A0A5S5C262</accession>